<dbReference type="AlphaFoldDB" id="A0AAC9XK27"/>
<dbReference type="KEGG" id="bhp:BHAMNSH16_05980"/>
<dbReference type="Proteomes" id="UP000264880">
    <property type="component" value="Chromosome"/>
</dbReference>
<organism evidence="1 2">
    <name type="scientific">Brachyspira hampsonii</name>
    <dbReference type="NCBI Taxonomy" id="1287055"/>
    <lineage>
        <taxon>Bacteria</taxon>
        <taxon>Pseudomonadati</taxon>
        <taxon>Spirochaetota</taxon>
        <taxon>Spirochaetia</taxon>
        <taxon>Brachyspirales</taxon>
        <taxon>Brachyspiraceae</taxon>
        <taxon>Brachyspira</taxon>
    </lineage>
</organism>
<sequence>MNIARNYQIISNNPPANMPNSITLDNIGNNTYHITLIFSSHTSEDTVTMQPNGVLHVDNFIDEGDIVFIGDNMIKWTSNGNSALYQ</sequence>
<dbReference type="RefSeq" id="WP_008732490.1">
    <property type="nucleotide sequence ID" value="NZ_CP019914.1"/>
</dbReference>
<proteinExistence type="predicted"/>
<evidence type="ECO:0000313" key="2">
    <source>
        <dbReference type="Proteomes" id="UP000264880"/>
    </source>
</evidence>
<name>A0AAC9XK27_9SPIR</name>
<dbReference type="EMBL" id="CP019914">
    <property type="protein sequence ID" value="ASJ21225.1"/>
    <property type="molecule type" value="Genomic_DNA"/>
</dbReference>
<accession>A0AAC9XK27</accession>
<evidence type="ECO:0000313" key="1">
    <source>
        <dbReference type="EMBL" id="ASJ21225.1"/>
    </source>
</evidence>
<keyword evidence="2" id="KW-1185">Reference proteome</keyword>
<protein>
    <submittedName>
        <fullName evidence="1">Uncharacterized protein</fullName>
    </submittedName>
</protein>
<reference evidence="1 2" key="1">
    <citation type="submission" date="2017-02" db="EMBL/GenBank/DDBJ databases">
        <title>Complete genome sequence of Brachyspira hampsonii genomovar I strain NSH-16 (ATCC BAA-2463).</title>
        <authorList>
            <person name="Mirajkar N.S."/>
            <person name="Gebhart C.J."/>
        </authorList>
    </citation>
    <scope>NUCLEOTIDE SEQUENCE [LARGE SCALE GENOMIC DNA]</scope>
    <source>
        <strain evidence="1 2">NSH-16</strain>
    </source>
</reference>
<gene>
    <name evidence="1" type="ORF">BHAMNSH16_05980</name>
</gene>